<comment type="caution">
    <text evidence="2">The sequence shown here is derived from an EMBL/GenBank/DDBJ whole genome shotgun (WGS) entry which is preliminary data.</text>
</comment>
<reference evidence="2" key="1">
    <citation type="submission" date="2019-08" db="EMBL/GenBank/DDBJ databases">
        <authorList>
            <person name="Kucharzyk K."/>
            <person name="Murdoch R.W."/>
            <person name="Higgins S."/>
            <person name="Loffler F."/>
        </authorList>
    </citation>
    <scope>NUCLEOTIDE SEQUENCE</scope>
</reference>
<dbReference type="AlphaFoldDB" id="A0A645AW27"/>
<feature type="transmembrane region" description="Helical" evidence="1">
    <location>
        <begin position="46"/>
        <end position="63"/>
    </location>
</feature>
<accession>A0A645AW27</accession>
<keyword evidence="1" id="KW-0812">Transmembrane</keyword>
<dbReference type="EMBL" id="VSSQ01015790">
    <property type="protein sequence ID" value="MPM56511.1"/>
    <property type="molecule type" value="Genomic_DNA"/>
</dbReference>
<evidence type="ECO:0000313" key="2">
    <source>
        <dbReference type="EMBL" id="MPM56511.1"/>
    </source>
</evidence>
<gene>
    <name evidence="2" type="ORF">SDC9_103317</name>
</gene>
<proteinExistence type="predicted"/>
<keyword evidence="1" id="KW-0472">Membrane</keyword>
<protein>
    <submittedName>
        <fullName evidence="2">Uncharacterized protein</fullName>
    </submittedName>
</protein>
<name>A0A645AW27_9ZZZZ</name>
<evidence type="ECO:0000256" key="1">
    <source>
        <dbReference type="SAM" id="Phobius"/>
    </source>
</evidence>
<organism evidence="2">
    <name type="scientific">bioreactor metagenome</name>
    <dbReference type="NCBI Taxonomy" id="1076179"/>
    <lineage>
        <taxon>unclassified sequences</taxon>
        <taxon>metagenomes</taxon>
        <taxon>ecological metagenomes</taxon>
    </lineage>
</organism>
<keyword evidence="1" id="KW-1133">Transmembrane helix</keyword>
<sequence>MYLIEFSLATRLVEYKGKVSIYFLSTILKDLLKLSFMSSMTSSMDLYLSAISMLVHFFTISVIL</sequence>